<dbReference type="AlphaFoldDB" id="A0A1V9ADB8"/>
<evidence type="ECO:0000313" key="3">
    <source>
        <dbReference type="EMBL" id="OQO95046.1"/>
    </source>
</evidence>
<sequence>MLRYWCERAWLPDGVTDGVLVTVEAGTITEVRRAPAEHGAIRLPGVVLPGFADAHSHAFHRALRGRTHHGRGTFWTWREAMYRLAERLDPDSYHRLARAVYGELALAGVSCVGEFHYLHHAADGRPYAEANAMGEALRQAAADAGIRLTLLDTCYLTGAIGEPLAGVQRRFGDGDVAAWHARVSALPEDASTRVGAAVHSVRAVPAGALPELGAALPGRPLHVHVSEQPAENEACRAAYGCGPVALLADTGVLSPRTTAVHATHLDARDIATLGASGSAVCCCPTTEADLADGIGPMRELAEAGCAVVLGSDQHAVADPLAELRALEYGERLRTGQRGRFGPGELVAAATSDGHAALGWPEAGRIATGAPGDLVAVRDDTPATAGALPAQLPLAASAADLATVVVGGRVVARDGVHTMLGDVGALLAEEIGRLWA</sequence>
<keyword evidence="4" id="KW-1185">Reference proteome</keyword>
<evidence type="ECO:0000256" key="1">
    <source>
        <dbReference type="ARBA" id="ARBA00022801"/>
    </source>
</evidence>
<reference evidence="3 4" key="1">
    <citation type="submission" date="2017-02" db="EMBL/GenBank/DDBJ databases">
        <title>Draft genome of Saccharomonospora sp. 154.</title>
        <authorList>
            <person name="Alonso-Carmona G.S."/>
            <person name="De La Haba R."/>
            <person name="Vera-Gargallo B."/>
            <person name="Sandoval-Trujillo A.H."/>
            <person name="Ramirez-Duran N."/>
            <person name="Ventosa A."/>
        </authorList>
    </citation>
    <scope>NUCLEOTIDE SEQUENCE [LARGE SCALE GENOMIC DNA]</scope>
    <source>
        <strain evidence="3 4">LRS4.154</strain>
    </source>
</reference>
<dbReference type="InterPro" id="IPR032466">
    <property type="entry name" value="Metal_Hydrolase"/>
</dbReference>
<dbReference type="InterPro" id="IPR010252">
    <property type="entry name" value="HutF"/>
</dbReference>
<gene>
    <name evidence="3" type="ORF">B1813_03035</name>
</gene>
<dbReference type="InterPro" id="IPR050287">
    <property type="entry name" value="MTA/SAH_deaminase"/>
</dbReference>
<dbReference type="PANTHER" id="PTHR43794">
    <property type="entry name" value="AMINOHYDROLASE SSNA-RELATED"/>
    <property type="match status" value="1"/>
</dbReference>
<dbReference type="NCBIfam" id="TIGR02022">
    <property type="entry name" value="hutF"/>
    <property type="match status" value="1"/>
</dbReference>
<dbReference type="GO" id="GO:0016810">
    <property type="term" value="F:hydrolase activity, acting on carbon-nitrogen (but not peptide) bonds"/>
    <property type="evidence" value="ECO:0007669"/>
    <property type="project" value="InterPro"/>
</dbReference>
<dbReference type="SUPFAM" id="SSF51556">
    <property type="entry name" value="Metallo-dependent hydrolases"/>
    <property type="match status" value="1"/>
</dbReference>
<dbReference type="EMBL" id="MWIH01000002">
    <property type="protein sequence ID" value="OQO95046.1"/>
    <property type="molecule type" value="Genomic_DNA"/>
</dbReference>
<feature type="domain" description="Amidohydrolase-related" evidence="2">
    <location>
        <begin position="46"/>
        <end position="410"/>
    </location>
</feature>
<evidence type="ECO:0000313" key="4">
    <source>
        <dbReference type="Proteomes" id="UP000192591"/>
    </source>
</evidence>
<dbReference type="PANTHER" id="PTHR43794:SF11">
    <property type="entry name" value="AMIDOHYDROLASE-RELATED DOMAIN-CONTAINING PROTEIN"/>
    <property type="match status" value="1"/>
</dbReference>
<dbReference type="Pfam" id="PF01979">
    <property type="entry name" value="Amidohydro_1"/>
    <property type="match status" value="1"/>
</dbReference>
<dbReference type="Gene3D" id="3.20.20.140">
    <property type="entry name" value="Metal-dependent hydrolases"/>
    <property type="match status" value="1"/>
</dbReference>
<dbReference type="Proteomes" id="UP000192591">
    <property type="component" value="Unassembled WGS sequence"/>
</dbReference>
<dbReference type="InterPro" id="IPR011059">
    <property type="entry name" value="Metal-dep_hydrolase_composite"/>
</dbReference>
<dbReference type="Gene3D" id="2.30.40.10">
    <property type="entry name" value="Urease, subunit C, domain 1"/>
    <property type="match status" value="1"/>
</dbReference>
<dbReference type="STRING" id="1962155.B1813_03035"/>
<proteinExistence type="predicted"/>
<organism evidence="3 4">
    <name type="scientific">Saccharomonospora piscinae</name>
    <dbReference type="NCBI Taxonomy" id="687388"/>
    <lineage>
        <taxon>Bacteria</taxon>
        <taxon>Bacillati</taxon>
        <taxon>Actinomycetota</taxon>
        <taxon>Actinomycetes</taxon>
        <taxon>Pseudonocardiales</taxon>
        <taxon>Pseudonocardiaceae</taxon>
        <taxon>Saccharomonospora</taxon>
    </lineage>
</organism>
<dbReference type="InterPro" id="IPR006680">
    <property type="entry name" value="Amidohydro-rel"/>
</dbReference>
<evidence type="ECO:0000259" key="2">
    <source>
        <dbReference type="Pfam" id="PF01979"/>
    </source>
</evidence>
<dbReference type="NCBIfam" id="NF006681">
    <property type="entry name" value="PRK09229.1-2"/>
    <property type="match status" value="1"/>
</dbReference>
<comment type="caution">
    <text evidence="3">The sequence shown here is derived from an EMBL/GenBank/DDBJ whole genome shotgun (WGS) entry which is preliminary data.</text>
</comment>
<dbReference type="RefSeq" id="WP_081190438.1">
    <property type="nucleotide sequence ID" value="NZ_MWIH01000002.1"/>
</dbReference>
<dbReference type="SUPFAM" id="SSF51338">
    <property type="entry name" value="Composite domain of metallo-dependent hydrolases"/>
    <property type="match status" value="1"/>
</dbReference>
<protein>
    <submittedName>
        <fullName evidence="3">Formimidoylglutamate deiminase</fullName>
    </submittedName>
</protein>
<name>A0A1V9ADB8_SACPI</name>
<accession>A0A1V9ADB8</accession>
<keyword evidence="1" id="KW-0378">Hydrolase</keyword>